<dbReference type="RefSeq" id="WP_183798910.1">
    <property type="nucleotide sequence ID" value="NZ_JACIII010000008.1"/>
</dbReference>
<feature type="transmembrane region" description="Helical" evidence="1">
    <location>
        <begin position="12"/>
        <end position="30"/>
    </location>
</feature>
<evidence type="ECO:0000313" key="3">
    <source>
        <dbReference type="Proteomes" id="UP000518681"/>
    </source>
</evidence>
<gene>
    <name evidence="2" type="ORF">GGD69_004760</name>
</gene>
<organism evidence="2 3">
    <name type="scientific">Paraburkholderia fungorum</name>
    <dbReference type="NCBI Taxonomy" id="134537"/>
    <lineage>
        <taxon>Bacteria</taxon>
        <taxon>Pseudomonadati</taxon>
        <taxon>Pseudomonadota</taxon>
        <taxon>Betaproteobacteria</taxon>
        <taxon>Burkholderiales</taxon>
        <taxon>Burkholderiaceae</taxon>
        <taxon>Paraburkholderia</taxon>
    </lineage>
</organism>
<proteinExistence type="predicted"/>
<keyword evidence="1" id="KW-0812">Transmembrane</keyword>
<feature type="transmembrane region" description="Helical" evidence="1">
    <location>
        <begin position="175"/>
        <end position="197"/>
    </location>
</feature>
<evidence type="ECO:0000313" key="2">
    <source>
        <dbReference type="EMBL" id="MBB6203873.1"/>
    </source>
</evidence>
<feature type="transmembrane region" description="Helical" evidence="1">
    <location>
        <begin position="51"/>
        <end position="66"/>
    </location>
</feature>
<comment type="caution">
    <text evidence="2">The sequence shown here is derived from an EMBL/GenBank/DDBJ whole genome shotgun (WGS) entry which is preliminary data.</text>
</comment>
<feature type="transmembrane region" description="Helical" evidence="1">
    <location>
        <begin position="86"/>
        <end position="108"/>
    </location>
</feature>
<dbReference type="Proteomes" id="UP000518681">
    <property type="component" value="Unassembled WGS sequence"/>
</dbReference>
<dbReference type="EMBL" id="JACIIK010000008">
    <property type="protein sequence ID" value="MBB6203873.1"/>
    <property type="molecule type" value="Genomic_DNA"/>
</dbReference>
<protein>
    <submittedName>
        <fullName evidence="2">Uncharacterized protein</fullName>
    </submittedName>
</protein>
<evidence type="ECO:0000256" key="1">
    <source>
        <dbReference type="SAM" id="Phobius"/>
    </source>
</evidence>
<keyword evidence="1" id="KW-0472">Membrane</keyword>
<accession>A0AAW3UZT4</accession>
<sequence>MFRRLHEFLYALLLRVPIFSELLAIVNGYVYGGDHRALVRLAPFMSWVRRLGPKLLISAIFAWWITDKLTCHFTKLPDSSTKLTDMLIGIFPNLLGFGIGVYALIFALPESFFKSLRGEKDAIPGSVTEPASGKGIGDTPSNMINVDMAYPLVVIAGSIMYGAFVQFFLTINTLYVVVLLLTYCFVLMLELISLIYFSAYKTISDRHGG</sequence>
<feature type="transmembrane region" description="Helical" evidence="1">
    <location>
        <begin position="149"/>
        <end position="169"/>
    </location>
</feature>
<keyword evidence="1" id="KW-1133">Transmembrane helix</keyword>
<dbReference type="AlphaFoldDB" id="A0AAW3UZT4"/>
<name>A0AAW3UZT4_9BURK</name>
<reference evidence="2 3" key="1">
    <citation type="submission" date="2020-08" db="EMBL/GenBank/DDBJ databases">
        <title>Genomic Encyclopedia of Type Strains, Phase IV (KMG-V): Genome sequencing to study the core and pangenomes of soil and plant-associated prokaryotes.</title>
        <authorList>
            <person name="Whitman W."/>
        </authorList>
    </citation>
    <scope>NUCLEOTIDE SEQUENCE [LARGE SCALE GENOMIC DNA]</scope>
    <source>
        <strain evidence="2 3">SEMIA 4013</strain>
    </source>
</reference>